<keyword evidence="3" id="KW-0732">Signal</keyword>
<keyword evidence="4" id="KW-1185">Reference proteome</keyword>
<feature type="compositionally biased region" description="Low complexity" evidence="1">
    <location>
        <begin position="293"/>
        <end position="304"/>
    </location>
</feature>
<feature type="region of interest" description="Disordered" evidence="1">
    <location>
        <begin position="35"/>
        <end position="117"/>
    </location>
</feature>
<evidence type="ECO:0000256" key="2">
    <source>
        <dbReference type="SAM" id="Phobius"/>
    </source>
</evidence>
<dbReference type="Proteomes" id="UP000221080">
    <property type="component" value="Chromosome 15"/>
</dbReference>
<feature type="compositionally biased region" description="Basic and acidic residues" evidence="1">
    <location>
        <begin position="82"/>
        <end position="93"/>
    </location>
</feature>
<dbReference type="GeneID" id="108275808"/>
<organism evidence="4 5">
    <name type="scientific">Ictalurus punctatus</name>
    <name type="common">Channel catfish</name>
    <name type="synonym">Silurus punctatus</name>
    <dbReference type="NCBI Taxonomy" id="7998"/>
    <lineage>
        <taxon>Eukaryota</taxon>
        <taxon>Metazoa</taxon>
        <taxon>Chordata</taxon>
        <taxon>Craniata</taxon>
        <taxon>Vertebrata</taxon>
        <taxon>Euteleostomi</taxon>
        <taxon>Actinopterygii</taxon>
        <taxon>Neopterygii</taxon>
        <taxon>Teleostei</taxon>
        <taxon>Ostariophysi</taxon>
        <taxon>Siluriformes</taxon>
        <taxon>Ictaluridae</taxon>
        <taxon>Ictalurus</taxon>
    </lineage>
</organism>
<name>A0A2D0SHW4_ICTPU</name>
<evidence type="ECO:0000256" key="1">
    <source>
        <dbReference type="SAM" id="MobiDB-lite"/>
    </source>
</evidence>
<feature type="signal peptide" evidence="3">
    <location>
        <begin position="1"/>
        <end position="32"/>
    </location>
</feature>
<evidence type="ECO:0000256" key="3">
    <source>
        <dbReference type="SAM" id="SignalP"/>
    </source>
</evidence>
<dbReference type="OrthoDB" id="8961582at2759"/>
<proteinExistence type="predicted"/>
<evidence type="ECO:0000313" key="5">
    <source>
        <dbReference type="RefSeq" id="XP_017342297.1"/>
    </source>
</evidence>
<feature type="compositionally biased region" description="Polar residues" evidence="1">
    <location>
        <begin position="232"/>
        <end position="244"/>
    </location>
</feature>
<feature type="region of interest" description="Disordered" evidence="1">
    <location>
        <begin position="267"/>
        <end position="318"/>
    </location>
</feature>
<keyword evidence="2" id="KW-1133">Transmembrane helix</keyword>
<feature type="region of interest" description="Disordered" evidence="1">
    <location>
        <begin position="211"/>
        <end position="255"/>
    </location>
</feature>
<gene>
    <name evidence="5" type="primary">LOC108275808</name>
</gene>
<reference evidence="4" key="1">
    <citation type="journal article" date="2016" name="Nat. Commun.">
        <title>The channel catfish genome sequence provides insights into the evolution of scale formation in teleosts.</title>
        <authorList>
            <person name="Liu Z."/>
            <person name="Liu S."/>
            <person name="Yao J."/>
            <person name="Bao L."/>
            <person name="Zhang J."/>
            <person name="Li Y."/>
            <person name="Jiang C."/>
            <person name="Sun L."/>
            <person name="Wang R."/>
            <person name="Zhang Y."/>
            <person name="Zhou T."/>
            <person name="Zeng Q."/>
            <person name="Fu Q."/>
            <person name="Gao S."/>
            <person name="Li N."/>
            <person name="Koren S."/>
            <person name="Jiang Y."/>
            <person name="Zimin A."/>
            <person name="Xu P."/>
            <person name="Phillippy A.M."/>
            <person name="Geng X."/>
            <person name="Song L."/>
            <person name="Sun F."/>
            <person name="Li C."/>
            <person name="Wang X."/>
            <person name="Chen A."/>
            <person name="Jin Y."/>
            <person name="Yuan Z."/>
            <person name="Yang Y."/>
            <person name="Tan S."/>
            <person name="Peatman E."/>
            <person name="Lu J."/>
            <person name="Qin Z."/>
            <person name="Dunham R."/>
            <person name="Li Z."/>
            <person name="Sonstegard T."/>
            <person name="Feng J."/>
            <person name="Danzmann R.G."/>
            <person name="Schroeder S."/>
            <person name="Scheffler B."/>
            <person name="Duke M.V."/>
            <person name="Ballard L."/>
            <person name="Kucuktas H."/>
            <person name="Kaltenboeck L."/>
            <person name="Liu H."/>
            <person name="Armbruster J."/>
            <person name="Xie Y."/>
            <person name="Kirby M.L."/>
            <person name="Tian Y."/>
            <person name="Flanagan M.E."/>
            <person name="Mu W."/>
            <person name="Waldbieser G.C."/>
        </authorList>
    </citation>
    <scope>NUCLEOTIDE SEQUENCE [LARGE SCALE GENOMIC DNA]</scope>
    <source>
        <strain evidence="4">SDA103</strain>
    </source>
</reference>
<feature type="compositionally biased region" description="Low complexity" evidence="1">
    <location>
        <begin position="97"/>
        <end position="117"/>
    </location>
</feature>
<evidence type="ECO:0000313" key="4">
    <source>
        <dbReference type="Proteomes" id="UP000221080"/>
    </source>
</evidence>
<dbReference type="AlphaFoldDB" id="A0A2D0SHW4"/>
<feature type="transmembrane region" description="Helical" evidence="2">
    <location>
        <begin position="148"/>
        <end position="172"/>
    </location>
</feature>
<accession>A0A2D0SHW4</accession>
<keyword evidence="2" id="KW-0472">Membrane</keyword>
<dbReference type="KEGG" id="ipu:108275808"/>
<feature type="compositionally biased region" description="Polar residues" evidence="1">
    <location>
        <begin position="35"/>
        <end position="50"/>
    </location>
</feature>
<keyword evidence="2" id="KW-0812">Transmembrane</keyword>
<feature type="chain" id="PRO_5013356680" evidence="3">
    <location>
        <begin position="33"/>
        <end position="318"/>
    </location>
</feature>
<dbReference type="RefSeq" id="XP_017342297.1">
    <property type="nucleotide sequence ID" value="XM_017486808.3"/>
</dbReference>
<sequence>MIKEKMSQSCVHLIAFALVAVLCVCMVTGVSGFTTENSMTSDSLRTTAESVSDYRNDTEESEAVNTTASPDTSPPHSNNSHTNDHSNEKHSEHITNTMGSTTMGSTTMGSTTMGSTTTASTITTSTAMTSSAMASITMASSPGSSGKAAGIFFLIFIFIIIIVLAVILYILWKKGKRYSFDLTISEHDTPLRSMEHTGTFEQTKGSTMNLDYVKEDNPNKNSPVANGCSGETADQTPCSEQQSGPEEDSFTSDLSLSSPVKKVEFNLDLELIGGEPEPVKQATDETPTDNDNENNNNDTDTGNDSADHFTEINLDDTQ</sequence>
<protein>
    <submittedName>
        <fullName evidence="5">Uncharacterized protein LOC108275808</fullName>
    </submittedName>
</protein>
<reference evidence="5" key="2">
    <citation type="submission" date="2025-08" db="UniProtKB">
        <authorList>
            <consortium name="RefSeq"/>
        </authorList>
    </citation>
    <scope>IDENTIFICATION</scope>
    <source>
        <tissue evidence="5">Blood</tissue>
    </source>
</reference>